<dbReference type="AlphaFoldDB" id="A0A7J4XMH9"/>
<dbReference type="Gene3D" id="2.60.120.260">
    <property type="entry name" value="Galactose-binding domain-like"/>
    <property type="match status" value="1"/>
</dbReference>
<dbReference type="RefSeq" id="WP_130058114.1">
    <property type="nucleotide sequence ID" value="NZ_JADNPJ010000003.1"/>
</dbReference>
<reference evidence="2 3" key="1">
    <citation type="journal article" date="2019" name="Nat. Med.">
        <title>A library of human gut bacterial isolates paired with longitudinal multiomics data enables mechanistic microbiome research.</title>
        <authorList>
            <person name="Poyet M."/>
            <person name="Groussin M."/>
            <person name="Gibbons S.M."/>
            <person name="Avila-Pacheco J."/>
            <person name="Jiang X."/>
            <person name="Kearney S.M."/>
            <person name="Perrotta A.R."/>
            <person name="Berdy B."/>
            <person name="Zhao S."/>
            <person name="Lieberman T.D."/>
            <person name="Swanson P.K."/>
            <person name="Smith M."/>
            <person name="Roesemann S."/>
            <person name="Alexander J.E."/>
            <person name="Rich S.A."/>
            <person name="Livny J."/>
            <person name="Vlamakis H."/>
            <person name="Clish C."/>
            <person name="Bullock K."/>
            <person name="Deik A."/>
            <person name="Scott J."/>
            <person name="Pierce K.A."/>
            <person name="Xavier R.J."/>
            <person name="Alm E.J."/>
        </authorList>
    </citation>
    <scope>NUCLEOTIDE SEQUENCE [LARGE SCALE GENOMIC DNA]</scope>
    <source>
        <strain evidence="2 3">BIOML-A10</strain>
    </source>
</reference>
<dbReference type="InterPro" id="IPR026444">
    <property type="entry name" value="Secre_tail"/>
</dbReference>
<name>A0A7J4XMH9_9BACE</name>
<feature type="chain" id="PRO_5029822735" evidence="1">
    <location>
        <begin position="22"/>
        <end position="590"/>
    </location>
</feature>
<protein>
    <submittedName>
        <fullName evidence="2">T9SS type A sorting domain-containing protein</fullName>
    </submittedName>
</protein>
<evidence type="ECO:0000256" key="1">
    <source>
        <dbReference type="SAM" id="SignalP"/>
    </source>
</evidence>
<sequence length="590" mass="65208">MKKNTLLIGALALLGMNSAFAQDLVIETMKGNENIELVTDAIFDVGYGNIGQTSNQTVICLGEVDFGADGNAYQATGVEFAQGWGDFGVERYVVLHAGNTFEESITFTEMTVDRTFGYHCFETFAWNMKEGEEFERPTGKQKVWLTFREGNGNLRSVIFYKNAIAEEGMQPWINESPEYADKANIIYGDIFRVAVDVDPENPDDPFKDCKYNEETECWGGVVKDFIVKSAEPIDFSEGEFQQLVAYIGHDGERYKEYMEFYIDEVKPENMIARTWTGINLQKWNDFTPVATKLKEVKGSHYLFVKWGDATNLHRIDLLKENLWFENPDCGVVYEDIAPSENAVVFITKGAGDEGGDWSQGDMEWEVIVKGGDGARGEGSNIGYTSNGVVVAYYDIDFKDGDYKRVLINHSCDKNYIGTIEEANFSLYIDLDNINWNSGSTPEDVQNALAGHEPIAVVRAQGTGKWDTKMTTAAALKEVKGEHTIYVVYNLPSSAGANIYGLYLDPDAGTGTGLKPTATIEGLNVYSVNSEIIVNATEPVSVVIYTISGMPVANKVLPAGNTTISNLPEGMYLLKATNQNGAVSISKLMVK</sequence>
<evidence type="ECO:0000313" key="2">
    <source>
        <dbReference type="EMBL" id="KAA3768588.1"/>
    </source>
</evidence>
<gene>
    <name evidence="2" type="ORF">F3F73_04610</name>
</gene>
<dbReference type="Proteomes" id="UP000422221">
    <property type="component" value="Unassembled WGS sequence"/>
</dbReference>
<organism evidence="2 3">
    <name type="scientific">Bacteroides salyersiae</name>
    <dbReference type="NCBI Taxonomy" id="291644"/>
    <lineage>
        <taxon>Bacteria</taxon>
        <taxon>Pseudomonadati</taxon>
        <taxon>Bacteroidota</taxon>
        <taxon>Bacteroidia</taxon>
        <taxon>Bacteroidales</taxon>
        <taxon>Bacteroidaceae</taxon>
        <taxon>Bacteroides</taxon>
    </lineage>
</organism>
<comment type="caution">
    <text evidence="2">The sequence shown here is derived from an EMBL/GenBank/DDBJ whole genome shotgun (WGS) entry which is preliminary data.</text>
</comment>
<dbReference type="NCBIfam" id="TIGR04183">
    <property type="entry name" value="Por_Secre_tail"/>
    <property type="match status" value="1"/>
</dbReference>
<accession>A0A7J4XMH9</accession>
<dbReference type="EMBL" id="VWMK01000003">
    <property type="protein sequence ID" value="KAA3768588.1"/>
    <property type="molecule type" value="Genomic_DNA"/>
</dbReference>
<evidence type="ECO:0000313" key="3">
    <source>
        <dbReference type="Proteomes" id="UP000422221"/>
    </source>
</evidence>
<keyword evidence="1" id="KW-0732">Signal</keyword>
<proteinExistence type="predicted"/>
<feature type="signal peptide" evidence="1">
    <location>
        <begin position="1"/>
        <end position="21"/>
    </location>
</feature>